<evidence type="ECO:0000313" key="2">
    <source>
        <dbReference type="Proteomes" id="UP000199350"/>
    </source>
</evidence>
<proteinExistence type="predicted"/>
<organism evidence="1 2">
    <name type="scientific">Corynebacterium mycetoides</name>
    <dbReference type="NCBI Taxonomy" id="38302"/>
    <lineage>
        <taxon>Bacteria</taxon>
        <taxon>Bacillati</taxon>
        <taxon>Actinomycetota</taxon>
        <taxon>Actinomycetes</taxon>
        <taxon>Mycobacteriales</taxon>
        <taxon>Corynebacteriaceae</taxon>
        <taxon>Corynebacterium</taxon>
    </lineage>
</organism>
<protein>
    <submittedName>
        <fullName evidence="1">CRISPR system Cascade subunit CasA</fullName>
    </submittedName>
</protein>
<evidence type="ECO:0000313" key="1">
    <source>
        <dbReference type="EMBL" id="SDL96604.1"/>
    </source>
</evidence>
<dbReference type="OrthoDB" id="3187690at2"/>
<gene>
    <name evidence="1" type="ORF">SAMN04488535_1404</name>
</gene>
<dbReference type="Pfam" id="PF09481">
    <property type="entry name" value="CRISPR_Cse1"/>
    <property type="match status" value="1"/>
</dbReference>
<dbReference type="InterPro" id="IPR013381">
    <property type="entry name" value="CRISPR-assoc_prot_Cse1"/>
</dbReference>
<accession>A0A1G9PD05</accession>
<keyword evidence="2" id="KW-1185">Reference proteome</keyword>
<dbReference type="RefSeq" id="WP_092150521.1">
    <property type="nucleotide sequence ID" value="NZ_LT629700.1"/>
</dbReference>
<dbReference type="NCBIfam" id="TIGR02547">
    <property type="entry name" value="casA_cse1"/>
    <property type="match status" value="1"/>
</dbReference>
<dbReference type="Gene3D" id="1.10.132.100">
    <property type="match status" value="1"/>
</dbReference>
<reference evidence="2" key="1">
    <citation type="submission" date="2016-10" db="EMBL/GenBank/DDBJ databases">
        <authorList>
            <person name="Varghese N."/>
            <person name="Submissions S."/>
        </authorList>
    </citation>
    <scope>NUCLEOTIDE SEQUENCE [LARGE SCALE GENOMIC DNA]</scope>
    <source>
        <strain evidence="2">DSM 20632</strain>
    </source>
</reference>
<name>A0A1G9PD05_9CORY</name>
<dbReference type="AlphaFoldDB" id="A0A1G9PD05"/>
<dbReference type="Proteomes" id="UP000199350">
    <property type="component" value="Chromosome I"/>
</dbReference>
<dbReference type="EMBL" id="LT629700">
    <property type="protein sequence ID" value="SDL96604.1"/>
    <property type="molecule type" value="Genomic_DNA"/>
</dbReference>
<sequence length="563" mass="62109">MNSPAFNLLDEPWIIIHDQSGTQHNVGMRQLFDGSARAADIVGDSPTQDYAVLRVLLAVFWRAHYLQLASQLQTRKELDAFDWEDWFTQQRKGYAENFRDSVVLAYLEKWEHRFNLLDPQQPFMQVADLQTGKDTRLPISRIVPEAEHDYFTMRTGSGRASLSFAEAARWLIHTHAYDYSGIKPGAVGDERVKGGKGYPIGTGWTGMTGGTVIRRDSLLETLLFNTTPGVVLGSLEDGGNSKDDLPVWEREPDTAAQRKDPIPRGAIDMATWQSRRIRLYSDGERITEVMVTNGDAIPDAGKNIFHDPMTPYRFSQNQSKKGVEAYYPRPYDLKRTMWRSLDPLVAIESDPGFDAKNRAPKRPQTLEHVGSLSRGAIGEDVLNLTIVSMGYGPQASSVGATLGADVALPAIMLEDNDLATQARVVARAAASAATNAAVSIGWFAGQLLVAAGGDYEFAADAADRFLALLEPRFYEWLKNFDVDDIDESAEQWQRFVALTAVSEADELVAGAGPKALAGRMVPPRNEGESGFILSAGGLRDALTRRLRKDLPLAHPQPETSKKG</sequence>
<dbReference type="STRING" id="38302.SAMN04488535_1404"/>